<evidence type="ECO:0000313" key="2">
    <source>
        <dbReference type="Proteomes" id="UP000305471"/>
    </source>
</evidence>
<protein>
    <submittedName>
        <fullName evidence="1">Lacal_2735 family protein</fullName>
    </submittedName>
</protein>
<dbReference type="EMBL" id="SWCO01000007">
    <property type="protein sequence ID" value="TKB02740.1"/>
    <property type="molecule type" value="Genomic_DNA"/>
</dbReference>
<dbReference type="Pfam" id="PF20027">
    <property type="entry name" value="DUF6435"/>
    <property type="match status" value="1"/>
</dbReference>
<dbReference type="Proteomes" id="UP000305471">
    <property type="component" value="Unassembled WGS sequence"/>
</dbReference>
<comment type="caution">
    <text evidence="1">The sequence shown here is derived from an EMBL/GenBank/DDBJ whole genome shotgun (WGS) entry which is preliminary data.</text>
</comment>
<sequence length="61" mass="7134">MFGLFKNNPTKKMRKQYDALLEKAMHAQRNGDIKTYSLLTAESETLWKEIEKLESTDNAKK</sequence>
<keyword evidence="2" id="KW-1185">Reference proteome</keyword>
<dbReference type="InterPro" id="IPR045493">
    <property type="entry name" value="DUF6435"/>
</dbReference>
<proteinExistence type="predicted"/>
<dbReference type="AlphaFoldDB" id="A0A4U0ZI59"/>
<accession>A0A4U0ZI59</accession>
<gene>
    <name evidence="1" type="ORF">E5672_12815</name>
</gene>
<dbReference type="RefSeq" id="WP_136782542.1">
    <property type="nucleotide sequence ID" value="NZ_SWCO01000007.1"/>
</dbReference>
<evidence type="ECO:0000313" key="1">
    <source>
        <dbReference type="EMBL" id="TKB02740.1"/>
    </source>
</evidence>
<dbReference type="OrthoDB" id="292170at2"/>
<reference evidence="1 2" key="1">
    <citation type="submission" date="2019-04" db="EMBL/GenBank/DDBJ databases">
        <title>Alteromonas portus sp. nov., an alginate lyase-excreting marine bacterium.</title>
        <authorList>
            <person name="Huang H."/>
            <person name="Mo K."/>
            <person name="Bao S."/>
        </authorList>
    </citation>
    <scope>NUCLEOTIDE SEQUENCE [LARGE SCALE GENOMIC DNA]</scope>
    <source>
        <strain evidence="1 2">HB161718</strain>
    </source>
</reference>
<dbReference type="NCBIfam" id="NF033487">
    <property type="entry name" value="Lacal_2735_fam"/>
    <property type="match status" value="1"/>
</dbReference>
<name>A0A4U0ZI59_9ALTE</name>
<organism evidence="1 2">
    <name type="scientific">Alteromonas portus</name>
    <dbReference type="NCBI Taxonomy" id="2565549"/>
    <lineage>
        <taxon>Bacteria</taxon>
        <taxon>Pseudomonadati</taxon>
        <taxon>Pseudomonadota</taxon>
        <taxon>Gammaproteobacteria</taxon>
        <taxon>Alteromonadales</taxon>
        <taxon>Alteromonadaceae</taxon>
        <taxon>Alteromonas/Salinimonas group</taxon>
        <taxon>Alteromonas</taxon>
    </lineage>
</organism>